<reference evidence="2 3" key="2">
    <citation type="submission" date="2018-11" db="EMBL/GenBank/DDBJ databases">
        <authorList>
            <consortium name="Pathogen Informatics"/>
        </authorList>
    </citation>
    <scope>NUCLEOTIDE SEQUENCE [LARGE SCALE GENOMIC DNA]</scope>
    <source>
        <strain evidence="2 3">Costa Rica</strain>
    </source>
</reference>
<dbReference type="InterPro" id="IPR005607">
    <property type="entry name" value="BSD_dom"/>
</dbReference>
<keyword evidence="3" id="KW-1185">Reference proteome</keyword>
<dbReference type="InterPro" id="IPR035925">
    <property type="entry name" value="BSD_dom_sf"/>
</dbReference>
<feature type="domain" description="BSD" evidence="1">
    <location>
        <begin position="44"/>
        <end position="86"/>
    </location>
</feature>
<dbReference type="STRING" id="334426.A0A0R3PTU0"/>
<sequence>SKGWDPKLRPASAIKNQRCRSVRQTDHSNFIRESPGECEFDDAAMQAMAKRLIEIDSNLSRIRFELVPKQWKFWRNYFYRVSLIRHSILSNASEGQSFTQRVSEPEASAPSKVRIHDDDWERELLSDLSEYELVTEKNGKSEDQWETEIKELLNTVE</sequence>
<name>A0A0R3PTU0_ANGCS</name>
<dbReference type="WBParaSite" id="ACOC_0000923501-mRNA-1">
    <property type="protein sequence ID" value="ACOC_0000923501-mRNA-1"/>
    <property type="gene ID" value="ACOC_0000923501"/>
</dbReference>
<dbReference type="Pfam" id="PF03909">
    <property type="entry name" value="BSD"/>
    <property type="match status" value="1"/>
</dbReference>
<dbReference type="OMA" id="DAXDSAD"/>
<dbReference type="AlphaFoldDB" id="A0A0R3PTU0"/>
<dbReference type="SUPFAM" id="SSF140383">
    <property type="entry name" value="BSD domain-like"/>
    <property type="match status" value="1"/>
</dbReference>
<protein>
    <submittedName>
        <fullName evidence="4">BSD domain-containing protein</fullName>
    </submittedName>
</protein>
<reference evidence="4" key="1">
    <citation type="submission" date="2017-02" db="UniProtKB">
        <authorList>
            <consortium name="WormBaseParasite"/>
        </authorList>
    </citation>
    <scope>IDENTIFICATION</scope>
</reference>
<dbReference type="Proteomes" id="UP000267027">
    <property type="component" value="Unassembled WGS sequence"/>
</dbReference>
<organism evidence="4">
    <name type="scientific">Angiostrongylus costaricensis</name>
    <name type="common">Nematode worm</name>
    <dbReference type="NCBI Taxonomy" id="334426"/>
    <lineage>
        <taxon>Eukaryota</taxon>
        <taxon>Metazoa</taxon>
        <taxon>Ecdysozoa</taxon>
        <taxon>Nematoda</taxon>
        <taxon>Chromadorea</taxon>
        <taxon>Rhabditida</taxon>
        <taxon>Rhabditina</taxon>
        <taxon>Rhabditomorpha</taxon>
        <taxon>Strongyloidea</taxon>
        <taxon>Metastrongylidae</taxon>
        <taxon>Angiostrongylus</taxon>
    </lineage>
</organism>
<dbReference type="EMBL" id="UYYA01004266">
    <property type="protein sequence ID" value="VDM60821.1"/>
    <property type="molecule type" value="Genomic_DNA"/>
</dbReference>
<gene>
    <name evidence="2" type="ORF">ACOC_LOCUS9236</name>
</gene>
<evidence type="ECO:0000313" key="2">
    <source>
        <dbReference type="EMBL" id="VDM60821.1"/>
    </source>
</evidence>
<dbReference type="OrthoDB" id="47923at2759"/>
<evidence type="ECO:0000259" key="1">
    <source>
        <dbReference type="Pfam" id="PF03909"/>
    </source>
</evidence>
<dbReference type="Gene3D" id="1.10.3970.10">
    <property type="entry name" value="BSD domain"/>
    <property type="match status" value="1"/>
</dbReference>
<evidence type="ECO:0000313" key="4">
    <source>
        <dbReference type="WBParaSite" id="ACOC_0000923501-mRNA-1"/>
    </source>
</evidence>
<evidence type="ECO:0000313" key="3">
    <source>
        <dbReference type="Proteomes" id="UP000267027"/>
    </source>
</evidence>
<accession>A0A0R3PTU0</accession>
<proteinExistence type="predicted"/>